<dbReference type="InterPro" id="IPR013099">
    <property type="entry name" value="K_chnl_dom"/>
</dbReference>
<dbReference type="GO" id="GO:0030322">
    <property type="term" value="P:stabilization of membrane potential"/>
    <property type="evidence" value="ECO:0007669"/>
    <property type="project" value="TreeGrafter"/>
</dbReference>
<dbReference type="Gene3D" id="1.10.287.70">
    <property type="match status" value="1"/>
</dbReference>
<evidence type="ECO:0000256" key="8">
    <source>
        <dbReference type="RuleBase" id="RU003857"/>
    </source>
</evidence>
<name>A0A8B6EBC5_MYTGA</name>
<sequence>MEPARAEQNDQTVVNLLPEQINININEYDEEESNEKYEEEQPPDETEKLVKEDDHDDISVHAILADDTITEDNGMVRDTSMKKDNPKVEIEEEEEFESKENHDENKKKKCCCCACLCCHRKRNRKGINMSEKMKSTQNRATSSRYQTSRCNRCCYCCKRFLAFLFSRIGLCSLVVAYAIMGGFIFKEIEAPEELIIRHQVESQRQSKIAKLWNIAQLHNIFSKENWTIDAERLLLEFQTEIYMATKEKGWDGKKEKGELQWTFSSSLLYSITVITTIGYGNTAPKTNLGRLITIIYAIFGIPLTLLCLANLGSSMGNCFRFLYKHFCKIVICLCCPQQAQWYAKRRSKNLSNIPELDINNLNKNENKVKGFNAGKEERVRVPIFVSLLLIGSYILAGAVIFATWEDDWDLLIGSYFCFITLSTIGFGDFVPGSNSGSFDNQEKMIICSVYLIFGLSMIAMCFNLMQEEVRAKFRWLGEKIGIIESN</sequence>
<feature type="compositionally biased region" description="Basic and acidic residues" evidence="9">
    <location>
        <begin position="45"/>
        <end position="58"/>
    </location>
</feature>
<proteinExistence type="inferred from homology"/>
<evidence type="ECO:0000256" key="4">
    <source>
        <dbReference type="ARBA" id="ARBA00022989"/>
    </source>
</evidence>
<keyword evidence="4 10" id="KW-1133">Transmembrane helix</keyword>
<evidence type="ECO:0000256" key="9">
    <source>
        <dbReference type="SAM" id="MobiDB-lite"/>
    </source>
</evidence>
<keyword evidence="7 8" id="KW-0407">Ion channel</keyword>
<dbReference type="GO" id="GO:0022841">
    <property type="term" value="F:potassium ion leak channel activity"/>
    <property type="evidence" value="ECO:0007669"/>
    <property type="project" value="TreeGrafter"/>
</dbReference>
<dbReference type="PANTHER" id="PTHR11003:SF334">
    <property type="entry name" value="FI03418P"/>
    <property type="match status" value="1"/>
</dbReference>
<keyword evidence="6 10" id="KW-0472">Membrane</keyword>
<dbReference type="GO" id="GO:0015271">
    <property type="term" value="F:outward rectifier potassium channel activity"/>
    <property type="evidence" value="ECO:0007669"/>
    <property type="project" value="TreeGrafter"/>
</dbReference>
<evidence type="ECO:0000256" key="6">
    <source>
        <dbReference type="ARBA" id="ARBA00023136"/>
    </source>
</evidence>
<feature type="region of interest" description="Disordered" evidence="9">
    <location>
        <begin position="27"/>
        <end position="58"/>
    </location>
</feature>
<evidence type="ECO:0000256" key="2">
    <source>
        <dbReference type="ARBA" id="ARBA00022448"/>
    </source>
</evidence>
<evidence type="ECO:0000256" key="7">
    <source>
        <dbReference type="ARBA" id="ARBA00023303"/>
    </source>
</evidence>
<dbReference type="PANTHER" id="PTHR11003">
    <property type="entry name" value="POTASSIUM CHANNEL, SUBFAMILY K"/>
    <property type="match status" value="1"/>
</dbReference>
<feature type="transmembrane region" description="Helical" evidence="10">
    <location>
        <begin position="410"/>
        <end position="432"/>
    </location>
</feature>
<organism evidence="12 13">
    <name type="scientific">Mytilus galloprovincialis</name>
    <name type="common">Mediterranean mussel</name>
    <dbReference type="NCBI Taxonomy" id="29158"/>
    <lineage>
        <taxon>Eukaryota</taxon>
        <taxon>Metazoa</taxon>
        <taxon>Spiralia</taxon>
        <taxon>Lophotrochozoa</taxon>
        <taxon>Mollusca</taxon>
        <taxon>Bivalvia</taxon>
        <taxon>Autobranchia</taxon>
        <taxon>Pteriomorphia</taxon>
        <taxon>Mytilida</taxon>
        <taxon>Mytiloidea</taxon>
        <taxon>Mytilidae</taxon>
        <taxon>Mytilinae</taxon>
        <taxon>Mytilus</taxon>
    </lineage>
</organism>
<evidence type="ECO:0000256" key="5">
    <source>
        <dbReference type="ARBA" id="ARBA00023065"/>
    </source>
</evidence>
<dbReference type="PRINTS" id="PR01333">
    <property type="entry name" value="2POREKCHANEL"/>
</dbReference>
<evidence type="ECO:0000256" key="3">
    <source>
        <dbReference type="ARBA" id="ARBA00022692"/>
    </source>
</evidence>
<comment type="similarity">
    <text evidence="8">Belongs to the two pore domain potassium channel (TC 1.A.1.8) family.</text>
</comment>
<dbReference type="GO" id="GO:0005886">
    <property type="term" value="C:plasma membrane"/>
    <property type="evidence" value="ECO:0007669"/>
    <property type="project" value="TreeGrafter"/>
</dbReference>
<evidence type="ECO:0000313" key="12">
    <source>
        <dbReference type="EMBL" id="VDI31520.1"/>
    </source>
</evidence>
<protein>
    <submittedName>
        <fullName evidence="12">Potassium channel subfamily K member 18</fullName>
    </submittedName>
</protein>
<dbReference type="AlphaFoldDB" id="A0A8B6EBC5"/>
<dbReference type="Pfam" id="PF07885">
    <property type="entry name" value="Ion_trans_2"/>
    <property type="match status" value="2"/>
</dbReference>
<feature type="transmembrane region" description="Helical" evidence="10">
    <location>
        <begin position="261"/>
        <end position="279"/>
    </location>
</feature>
<reference evidence="12" key="1">
    <citation type="submission" date="2018-11" db="EMBL/GenBank/DDBJ databases">
        <authorList>
            <person name="Alioto T."/>
            <person name="Alioto T."/>
        </authorList>
    </citation>
    <scope>NUCLEOTIDE SEQUENCE</scope>
</reference>
<gene>
    <name evidence="12" type="ORF">MGAL_10B022410</name>
</gene>
<evidence type="ECO:0000259" key="11">
    <source>
        <dbReference type="Pfam" id="PF07885"/>
    </source>
</evidence>
<keyword evidence="5 8" id="KW-0406">Ion transport</keyword>
<dbReference type="SUPFAM" id="SSF81324">
    <property type="entry name" value="Voltage-gated potassium channels"/>
    <property type="match status" value="2"/>
</dbReference>
<feature type="domain" description="Potassium channel" evidence="11">
    <location>
        <begin position="390"/>
        <end position="469"/>
    </location>
</feature>
<feature type="compositionally biased region" description="Basic and acidic residues" evidence="9">
    <location>
        <begin position="79"/>
        <end position="89"/>
    </location>
</feature>
<comment type="caution">
    <text evidence="12">The sequence shown here is derived from an EMBL/GenBank/DDBJ whole genome shotgun (WGS) entry which is preliminary data.</text>
</comment>
<keyword evidence="2 8" id="KW-0813">Transport</keyword>
<comment type="subcellular location">
    <subcellularLocation>
        <location evidence="1">Membrane</location>
        <topology evidence="1">Multi-pass membrane protein</topology>
    </subcellularLocation>
</comment>
<feature type="region of interest" description="Disordered" evidence="9">
    <location>
        <begin position="76"/>
        <end position="99"/>
    </location>
</feature>
<keyword evidence="13" id="KW-1185">Reference proteome</keyword>
<dbReference type="InterPro" id="IPR003280">
    <property type="entry name" value="2pore_dom_K_chnl"/>
</dbReference>
<feature type="transmembrane region" description="Helical" evidence="10">
    <location>
        <begin position="444"/>
        <end position="465"/>
    </location>
</feature>
<dbReference type="EMBL" id="UYJE01004804">
    <property type="protein sequence ID" value="VDI31520.1"/>
    <property type="molecule type" value="Genomic_DNA"/>
</dbReference>
<dbReference type="OrthoDB" id="297496at2759"/>
<feature type="compositionally biased region" description="Acidic residues" evidence="9">
    <location>
        <begin position="27"/>
        <end position="44"/>
    </location>
</feature>
<feature type="transmembrane region" description="Helical" evidence="10">
    <location>
        <begin position="291"/>
        <end position="311"/>
    </location>
</feature>
<evidence type="ECO:0000256" key="10">
    <source>
        <dbReference type="SAM" id="Phobius"/>
    </source>
</evidence>
<keyword evidence="3 8" id="KW-0812">Transmembrane</keyword>
<accession>A0A8B6EBC5</accession>
<evidence type="ECO:0000256" key="1">
    <source>
        <dbReference type="ARBA" id="ARBA00004141"/>
    </source>
</evidence>
<feature type="domain" description="Potassium channel" evidence="11">
    <location>
        <begin position="237"/>
        <end position="314"/>
    </location>
</feature>
<evidence type="ECO:0000313" key="13">
    <source>
        <dbReference type="Proteomes" id="UP000596742"/>
    </source>
</evidence>
<feature type="transmembrane region" description="Helical" evidence="10">
    <location>
        <begin position="381"/>
        <end position="404"/>
    </location>
</feature>
<dbReference type="FunFam" id="1.10.287.70:FF:000155">
    <property type="entry name" value="potassium channel subfamily K member 16"/>
    <property type="match status" value="1"/>
</dbReference>
<dbReference type="Proteomes" id="UP000596742">
    <property type="component" value="Unassembled WGS sequence"/>
</dbReference>
<feature type="transmembrane region" description="Helical" evidence="10">
    <location>
        <begin position="160"/>
        <end position="185"/>
    </location>
</feature>